<name>A0A2P5B6W0_PARAD</name>
<proteinExistence type="inferred from homology"/>
<protein>
    <submittedName>
        <fullName evidence="5">UDP-glucuronosyl/UDP-glucosyltransferase</fullName>
    </submittedName>
</protein>
<dbReference type="SUPFAM" id="SSF53756">
    <property type="entry name" value="UDP-Glycosyltransferase/glycogen phosphorylase"/>
    <property type="match status" value="1"/>
</dbReference>
<feature type="compositionally biased region" description="Basic and acidic residues" evidence="4">
    <location>
        <begin position="484"/>
        <end position="500"/>
    </location>
</feature>
<evidence type="ECO:0000313" key="5">
    <source>
        <dbReference type="EMBL" id="PON44508.1"/>
    </source>
</evidence>
<keyword evidence="6" id="KW-1185">Reference proteome</keyword>
<keyword evidence="2" id="KW-0328">Glycosyltransferase</keyword>
<reference evidence="6" key="1">
    <citation type="submission" date="2016-06" db="EMBL/GenBank/DDBJ databases">
        <title>Parallel loss of symbiosis genes in relatives of nitrogen-fixing non-legume Parasponia.</title>
        <authorList>
            <person name="Van Velzen R."/>
            <person name="Holmer R."/>
            <person name="Bu F."/>
            <person name="Rutten L."/>
            <person name="Van Zeijl A."/>
            <person name="Liu W."/>
            <person name="Santuari L."/>
            <person name="Cao Q."/>
            <person name="Sharma T."/>
            <person name="Shen D."/>
            <person name="Roswanjaya Y."/>
            <person name="Wardhani T."/>
            <person name="Kalhor M.S."/>
            <person name="Jansen J."/>
            <person name="Van den Hoogen J."/>
            <person name="Gungor B."/>
            <person name="Hartog M."/>
            <person name="Hontelez J."/>
            <person name="Verver J."/>
            <person name="Yang W.-C."/>
            <person name="Schijlen E."/>
            <person name="Repin R."/>
            <person name="Schilthuizen M."/>
            <person name="Schranz E."/>
            <person name="Heidstra R."/>
            <person name="Miyata K."/>
            <person name="Fedorova E."/>
            <person name="Kohlen W."/>
            <person name="Bisseling T."/>
            <person name="Smit S."/>
            <person name="Geurts R."/>
        </authorList>
    </citation>
    <scope>NUCLEOTIDE SEQUENCE [LARGE SCALE GENOMIC DNA]</scope>
    <source>
        <strain evidence="6">cv. WU1-14</strain>
    </source>
</reference>
<comment type="similarity">
    <text evidence="1">Belongs to the UDP-glycosyltransferase family.</text>
</comment>
<sequence length="500" mass="55528">MIIFENRTSHYRAKTQNEKSHRSLSAMSSAAANGSHVLVYPIPRSGHVIPLLDLTHRLLTRGLTVTVLVTQNEVTLLQPLISTHSSCSLKPFVVPVPETPLSTPFSPIEAMKAMREHHEPALIQWFKSQATVTPPVVAIISDFMLEWTHDLAARVGVKRIVFSPSGACDRSFSFALWKDPPKKDDPNDNDDSSPTSFPKLPNSPIYPWWQLPPFHRNGKEGDPSWERWRNINLAERASWGFVFNSFAGLESRDLEHLKRELGHDRVWAVGPLLPDRHSNDAVFNRGGTSSLPHQHVMLWLDSREDNSVVYVSFGSRVTLTSAQIEVLTAALEQSRVQFIFCAREPREKNGREDSGAVSDGFEERVRDRGLVIRGWAPQLAILRHRAVGAFLTHCGWNSVLEGLAAGAVMLTWPMGADQYTNAKLVVEQAGAGVRVGEGTRTIPDPTELARLLVRSLEGSNGSERVRAREISRAAMEAVAQGGSSDKDLDELVNRLNEASK</sequence>
<accession>A0A2P5B6W0</accession>
<evidence type="ECO:0000256" key="2">
    <source>
        <dbReference type="ARBA" id="ARBA00022676"/>
    </source>
</evidence>
<dbReference type="OrthoDB" id="1192081at2759"/>
<feature type="region of interest" description="Disordered" evidence="4">
    <location>
        <begin position="477"/>
        <end position="500"/>
    </location>
</feature>
<evidence type="ECO:0000256" key="4">
    <source>
        <dbReference type="SAM" id="MobiDB-lite"/>
    </source>
</evidence>
<dbReference type="FunFam" id="3.40.50.2000:FF:000064">
    <property type="entry name" value="Glycosyltransferase"/>
    <property type="match status" value="1"/>
</dbReference>
<gene>
    <name evidence="5" type="ORF">PanWU01x14_266660</name>
</gene>
<dbReference type="Gene3D" id="3.40.50.2000">
    <property type="entry name" value="Glycogen Phosphorylase B"/>
    <property type="match status" value="2"/>
</dbReference>
<feature type="region of interest" description="Disordered" evidence="4">
    <location>
        <begin position="179"/>
        <end position="199"/>
    </location>
</feature>
<evidence type="ECO:0000256" key="1">
    <source>
        <dbReference type="ARBA" id="ARBA00009995"/>
    </source>
</evidence>
<dbReference type="EMBL" id="JXTB01000349">
    <property type="protein sequence ID" value="PON44508.1"/>
    <property type="molecule type" value="Genomic_DNA"/>
</dbReference>
<dbReference type="Pfam" id="PF00201">
    <property type="entry name" value="UDPGT"/>
    <property type="match status" value="1"/>
</dbReference>
<dbReference type="CDD" id="cd03784">
    <property type="entry name" value="GT1_Gtf-like"/>
    <property type="match status" value="1"/>
</dbReference>
<organism evidence="5 6">
    <name type="scientific">Parasponia andersonii</name>
    <name type="common">Sponia andersonii</name>
    <dbReference type="NCBI Taxonomy" id="3476"/>
    <lineage>
        <taxon>Eukaryota</taxon>
        <taxon>Viridiplantae</taxon>
        <taxon>Streptophyta</taxon>
        <taxon>Embryophyta</taxon>
        <taxon>Tracheophyta</taxon>
        <taxon>Spermatophyta</taxon>
        <taxon>Magnoliopsida</taxon>
        <taxon>eudicotyledons</taxon>
        <taxon>Gunneridae</taxon>
        <taxon>Pentapetalae</taxon>
        <taxon>rosids</taxon>
        <taxon>fabids</taxon>
        <taxon>Rosales</taxon>
        <taxon>Cannabaceae</taxon>
        <taxon>Parasponia</taxon>
    </lineage>
</organism>
<dbReference type="PANTHER" id="PTHR48047">
    <property type="entry name" value="GLYCOSYLTRANSFERASE"/>
    <property type="match status" value="1"/>
</dbReference>
<dbReference type="InterPro" id="IPR002213">
    <property type="entry name" value="UDP_glucos_trans"/>
</dbReference>
<evidence type="ECO:0000313" key="6">
    <source>
        <dbReference type="Proteomes" id="UP000237105"/>
    </source>
</evidence>
<comment type="caution">
    <text evidence="5">The sequence shown here is derived from an EMBL/GenBank/DDBJ whole genome shotgun (WGS) entry which is preliminary data.</text>
</comment>
<dbReference type="GO" id="GO:0035251">
    <property type="term" value="F:UDP-glucosyltransferase activity"/>
    <property type="evidence" value="ECO:0007669"/>
    <property type="project" value="TreeGrafter"/>
</dbReference>
<evidence type="ECO:0000256" key="3">
    <source>
        <dbReference type="ARBA" id="ARBA00022679"/>
    </source>
</evidence>
<keyword evidence="3 5" id="KW-0808">Transferase</keyword>
<dbReference type="Proteomes" id="UP000237105">
    <property type="component" value="Unassembled WGS sequence"/>
</dbReference>
<dbReference type="PANTHER" id="PTHR48047:SF118">
    <property type="entry name" value="HEXOSYLTRANSFERASE-RELATED"/>
    <property type="match status" value="1"/>
</dbReference>
<dbReference type="AlphaFoldDB" id="A0A2P5B6W0"/>